<dbReference type="FunFam" id="3.40.50.2000:FF:000040">
    <property type="entry name" value="UDP-glycosyltransferase 76C1"/>
    <property type="match status" value="1"/>
</dbReference>
<sequence>MNQRNNHRLVLFPLPFQGHINPMLQLGRILYARGFSITILHTDFNAPNPSSHPHFAFRSIADGLNQPQASAADIPGLMSLLNARCASPFEESLREIVMSLQGGEAAPVAGLISDAMFNFTCGVAERLKVRALVLRTGGAASLYVYSIYPIFKEKGYVPVYGSRSQEAVKEFPPLLVGDIPAEDPKKPEAIFRILDDMVKTINNSGGVILNTFEELDHQNLVSLQEVFAVPFFPIGPSHKRCGASSSSSLLAEDRSCISWLDEQPPRSVIYVSFGSIAAVSETETLEISLGLACSEQPFLWVVRPGSAHDPEWLEKSPSRFLEALKGRGKMVKWAPQTEVLAHPAVGAFWTHSGWNSTLESISEGVPMLCMPCFADQGVNARYVSDVWRVGLHLNGGLERENIARAIKRLLVEREGEEMRERTLVLKEKASACLRQGGSSYQALDALVNHILSST</sequence>
<dbReference type="FunFam" id="3.40.50.2000:FF:000120">
    <property type="entry name" value="UDP-glycosyltransferase 76C1"/>
    <property type="match status" value="1"/>
</dbReference>
<comment type="similarity">
    <text evidence="1">Belongs to the UDP-glycosyltransferase family.</text>
</comment>
<proteinExistence type="inferred from homology"/>
<evidence type="ECO:0000313" key="5">
    <source>
        <dbReference type="RefSeq" id="XP_030534611.1"/>
    </source>
</evidence>
<dbReference type="Pfam" id="PF00201">
    <property type="entry name" value="UDPGT"/>
    <property type="match status" value="1"/>
</dbReference>
<dbReference type="Proteomes" id="UP000827889">
    <property type="component" value="Chromosome 5"/>
</dbReference>
<keyword evidence="2" id="KW-0328">Glycosyltransferase</keyword>
<dbReference type="GO" id="GO:0080043">
    <property type="term" value="F:quercetin 3-O-glucosyltransferase activity"/>
    <property type="evidence" value="ECO:0007669"/>
    <property type="project" value="TreeGrafter"/>
</dbReference>
<dbReference type="GeneID" id="115743785"/>
<evidence type="ECO:0000256" key="1">
    <source>
        <dbReference type="ARBA" id="ARBA00009995"/>
    </source>
</evidence>
<keyword evidence="4" id="KW-1185">Reference proteome</keyword>
<dbReference type="PANTHER" id="PTHR11926:SF1374">
    <property type="entry name" value="UDP-GLYCOSYLTRANSFERASE 76F1-RELATED"/>
    <property type="match status" value="1"/>
</dbReference>
<name>A0A8B8PII2_9MYRT</name>
<dbReference type="PANTHER" id="PTHR11926">
    <property type="entry name" value="GLUCOSYL/GLUCURONOSYL TRANSFERASES"/>
    <property type="match status" value="1"/>
</dbReference>
<evidence type="ECO:0000256" key="3">
    <source>
        <dbReference type="ARBA" id="ARBA00022679"/>
    </source>
</evidence>
<accession>A0A8B8PII2</accession>
<dbReference type="KEGG" id="rarg:115743785"/>
<evidence type="ECO:0000313" key="4">
    <source>
        <dbReference type="Proteomes" id="UP000827889"/>
    </source>
</evidence>
<gene>
    <name evidence="5" type="primary">LOC115743785</name>
</gene>
<dbReference type="AlphaFoldDB" id="A0A8B8PII2"/>
<protein>
    <submittedName>
        <fullName evidence="5">UDP-glycosyltransferase 76F1-like</fullName>
    </submittedName>
</protein>
<dbReference type="OrthoDB" id="5835829at2759"/>
<dbReference type="RefSeq" id="XP_030534611.1">
    <property type="nucleotide sequence ID" value="XM_030678751.2"/>
</dbReference>
<organism evidence="4 5">
    <name type="scientific">Rhodamnia argentea</name>
    <dbReference type="NCBI Taxonomy" id="178133"/>
    <lineage>
        <taxon>Eukaryota</taxon>
        <taxon>Viridiplantae</taxon>
        <taxon>Streptophyta</taxon>
        <taxon>Embryophyta</taxon>
        <taxon>Tracheophyta</taxon>
        <taxon>Spermatophyta</taxon>
        <taxon>Magnoliopsida</taxon>
        <taxon>eudicotyledons</taxon>
        <taxon>Gunneridae</taxon>
        <taxon>Pentapetalae</taxon>
        <taxon>rosids</taxon>
        <taxon>malvids</taxon>
        <taxon>Myrtales</taxon>
        <taxon>Myrtaceae</taxon>
        <taxon>Myrtoideae</taxon>
        <taxon>Myrteae</taxon>
        <taxon>Australasian group</taxon>
        <taxon>Rhodamnia</taxon>
    </lineage>
</organism>
<dbReference type="CDD" id="cd03784">
    <property type="entry name" value="GT1_Gtf-like"/>
    <property type="match status" value="1"/>
</dbReference>
<dbReference type="Gene3D" id="3.40.50.2000">
    <property type="entry name" value="Glycogen Phosphorylase B"/>
    <property type="match status" value="2"/>
</dbReference>
<keyword evidence="3" id="KW-0808">Transferase</keyword>
<evidence type="ECO:0000256" key="2">
    <source>
        <dbReference type="ARBA" id="ARBA00022676"/>
    </source>
</evidence>
<reference evidence="5" key="1">
    <citation type="submission" date="2025-08" db="UniProtKB">
        <authorList>
            <consortium name="RefSeq"/>
        </authorList>
    </citation>
    <scope>IDENTIFICATION</scope>
    <source>
        <tissue evidence="5">Leaf</tissue>
    </source>
</reference>
<dbReference type="SUPFAM" id="SSF53756">
    <property type="entry name" value="UDP-Glycosyltransferase/glycogen phosphorylase"/>
    <property type="match status" value="1"/>
</dbReference>
<dbReference type="InterPro" id="IPR002213">
    <property type="entry name" value="UDP_glucos_trans"/>
</dbReference>
<dbReference type="GO" id="GO:0080044">
    <property type="term" value="F:quercetin 7-O-glucosyltransferase activity"/>
    <property type="evidence" value="ECO:0007669"/>
    <property type="project" value="TreeGrafter"/>
</dbReference>